<evidence type="ECO:0000313" key="5">
    <source>
        <dbReference type="Proteomes" id="UP000016608"/>
    </source>
</evidence>
<gene>
    <name evidence="4" type="ORF">HMPREF0373_01379</name>
</gene>
<keyword evidence="2" id="KW-0812">Transmembrane</keyword>
<comment type="caution">
    <text evidence="4">The sequence shown here is derived from an EMBL/GenBank/DDBJ whole genome shotgun (WGS) entry which is preliminary data.</text>
</comment>
<feature type="domain" description="NAD-dependent epimerase/dehydratase" evidence="3">
    <location>
        <begin position="3"/>
        <end position="177"/>
    </location>
</feature>
<dbReference type="InterPro" id="IPR036291">
    <property type="entry name" value="NAD(P)-bd_dom_sf"/>
</dbReference>
<dbReference type="Proteomes" id="UP000016608">
    <property type="component" value="Unassembled WGS sequence"/>
</dbReference>
<dbReference type="Gene3D" id="3.40.50.720">
    <property type="entry name" value="NAD(P)-binding Rossmann-like Domain"/>
    <property type="match status" value="1"/>
</dbReference>
<dbReference type="eggNOG" id="COG0451">
    <property type="taxonomic scope" value="Bacteria"/>
</dbReference>
<dbReference type="HOGENOM" id="CLU_382578_0_0_9"/>
<evidence type="ECO:0000313" key="4">
    <source>
        <dbReference type="EMBL" id="ERK47269.1"/>
    </source>
</evidence>
<dbReference type="GeneID" id="42787154"/>
<proteinExistence type="inferred from homology"/>
<keyword evidence="5" id="KW-1185">Reference proteome</keyword>
<accession>U2PU14</accession>
<dbReference type="PANTHER" id="PTHR43000">
    <property type="entry name" value="DTDP-D-GLUCOSE 4,6-DEHYDRATASE-RELATED"/>
    <property type="match status" value="1"/>
</dbReference>
<evidence type="ECO:0000259" key="3">
    <source>
        <dbReference type="Pfam" id="PF01370"/>
    </source>
</evidence>
<evidence type="ECO:0000256" key="2">
    <source>
        <dbReference type="SAM" id="Phobius"/>
    </source>
</evidence>
<sequence length="618" mass="72719">MNVLLIGGSGSLINSLIVKFKKEGHRIFLLTGDRYKKQKYEPVFERYNFAYSSENLQEIMESVRPDITIYTGAFDPNYRWMSEERETVRFTSDLMNVLVAYSTIRMGKFIFLSSHEVYEGYHENALTEDIPPETTGYRGTTLIQAEEICNNYRKNWKLDLLILRLDHLFCIPESAPEIHSVCAWMCLESMRDGCISADSNHEFAMLYEQDAVEFIFQIVKSREHKFYLYHLSSDCVISEVELAGRIQKCLNNGSSIVTVSKYDKRCILSGKRFQEEFGMHTIFELDEIICQTIDYMRKHEEQFEKYQESRDSWWKILWKKWKWVFQVIVPFVENLLCFIPFFMLNNRMTDSAYFTNLDPYLLYVLVFAIIYGQQQATFSAVCAVAGYLFRQMYQRTGFEVVLDYNTYVWIAQLFILGLIVGYMRDQIRMIRRESLEMEEHLTGQIADLQEINATNVRIKAAMEQQLIGHQDSIGKIYQITSRLEQQMPDIYQELAERRVYINKAMAEEYPLMATAIYEEEEIRLIIMVWGLSWEHMTLGEANFLTVVSYLIQNAVLRAQRYIKALEEARYREGSEILEPEAFESLVRAYEHAQGRNLTQYTLLCVSEQPERYKKSAVI</sequence>
<name>U2PU14_EUBRA</name>
<dbReference type="InterPro" id="IPR001509">
    <property type="entry name" value="Epimerase_deHydtase"/>
</dbReference>
<evidence type="ECO:0000256" key="1">
    <source>
        <dbReference type="ARBA" id="ARBA00007637"/>
    </source>
</evidence>
<keyword evidence="2" id="KW-0472">Membrane</keyword>
<dbReference type="SUPFAM" id="SSF51735">
    <property type="entry name" value="NAD(P)-binding Rossmann-fold domains"/>
    <property type="match status" value="1"/>
</dbReference>
<reference evidence="4 5" key="1">
    <citation type="submission" date="2013-06" db="EMBL/GenBank/DDBJ databases">
        <authorList>
            <person name="Weinstock G."/>
            <person name="Sodergren E."/>
            <person name="Lobos E.A."/>
            <person name="Fulton L."/>
            <person name="Fulton R."/>
            <person name="Courtney L."/>
            <person name="Fronick C."/>
            <person name="O'Laughlin M."/>
            <person name="Godfrey J."/>
            <person name="Wilson R.M."/>
            <person name="Miner T."/>
            <person name="Farmer C."/>
            <person name="Delehaunty K."/>
            <person name="Cordes M."/>
            <person name="Minx P."/>
            <person name="Tomlinson C."/>
            <person name="Chen J."/>
            <person name="Wollam A."/>
            <person name="Pepin K.H."/>
            <person name="Bhonagiri V."/>
            <person name="Zhang X."/>
            <person name="Warren W."/>
            <person name="Mitreva M."/>
            <person name="Mardis E.R."/>
            <person name="Wilson R.K."/>
        </authorList>
    </citation>
    <scope>NUCLEOTIDE SEQUENCE [LARGE SCALE GENOMIC DNA]</scope>
    <source>
        <strain evidence="4 5">ATCC 29099</strain>
    </source>
</reference>
<dbReference type="RefSeq" id="WP_021739776.1">
    <property type="nucleotide sequence ID" value="NZ_KI271153.1"/>
</dbReference>
<dbReference type="AlphaFoldDB" id="U2PU14"/>
<feature type="transmembrane region" description="Helical" evidence="2">
    <location>
        <begin position="401"/>
        <end position="423"/>
    </location>
</feature>
<organism evidence="4 5">
    <name type="scientific">Eubacterium ramulus ATCC 29099</name>
    <dbReference type="NCBI Taxonomy" id="1256908"/>
    <lineage>
        <taxon>Bacteria</taxon>
        <taxon>Bacillati</taxon>
        <taxon>Bacillota</taxon>
        <taxon>Clostridia</taxon>
        <taxon>Eubacteriales</taxon>
        <taxon>Eubacteriaceae</taxon>
        <taxon>Eubacterium</taxon>
    </lineage>
</organism>
<dbReference type="Pfam" id="PF01370">
    <property type="entry name" value="Epimerase"/>
    <property type="match status" value="1"/>
</dbReference>
<dbReference type="EMBL" id="AWVJ01000089">
    <property type="protein sequence ID" value="ERK47269.1"/>
    <property type="molecule type" value="Genomic_DNA"/>
</dbReference>
<comment type="similarity">
    <text evidence="1">Belongs to the NAD(P)-dependent epimerase/dehydratase family.</text>
</comment>
<dbReference type="PATRIC" id="fig|1256908.3.peg.1279"/>
<feature type="transmembrane region" description="Helical" evidence="2">
    <location>
        <begin position="323"/>
        <end position="343"/>
    </location>
</feature>
<keyword evidence="2" id="KW-1133">Transmembrane helix</keyword>
<protein>
    <submittedName>
        <fullName evidence="4">NAD dependent epimerase/dehydratase family protein</fullName>
    </submittedName>
</protein>